<protein>
    <submittedName>
        <fullName evidence="6">DNA-binding transcriptional regulator, HxlR family</fullName>
    </submittedName>
</protein>
<dbReference type="Gene3D" id="1.10.10.10">
    <property type="entry name" value="Winged helix-like DNA-binding domain superfamily/Winged helix DNA-binding domain"/>
    <property type="match status" value="1"/>
</dbReference>
<dbReference type="Pfam" id="PF01638">
    <property type="entry name" value="HxlR"/>
    <property type="match status" value="1"/>
</dbReference>
<sequence length="122" mass="14330">MSKIKGTSTHNENKRHLISECIEVYAASLIGGQWTLHIWFYLINGKKRFGELKKHLPNVTERMLTLHLRKMEKNNLVKRTVYPEVPLRVEYELTKSGKALKVLFKHLAKWGEQHKEFESTLS</sequence>
<keyword evidence="1" id="KW-0805">Transcription regulation</keyword>
<keyword evidence="2 6" id="KW-0238">DNA-binding</keyword>
<name>A0A1N6ECJ2_9BACT</name>
<dbReference type="Proteomes" id="UP000185003">
    <property type="component" value="Unassembled WGS sequence"/>
</dbReference>
<dbReference type="GO" id="GO:0003677">
    <property type="term" value="F:DNA binding"/>
    <property type="evidence" value="ECO:0007669"/>
    <property type="project" value="UniProtKB-KW"/>
</dbReference>
<keyword evidence="3" id="KW-0804">Transcription</keyword>
<keyword evidence="4" id="KW-1133">Transmembrane helix</keyword>
<organism evidence="6 7">
    <name type="scientific">Chitinophaga niabensis</name>
    <dbReference type="NCBI Taxonomy" id="536979"/>
    <lineage>
        <taxon>Bacteria</taxon>
        <taxon>Pseudomonadati</taxon>
        <taxon>Bacteroidota</taxon>
        <taxon>Chitinophagia</taxon>
        <taxon>Chitinophagales</taxon>
        <taxon>Chitinophagaceae</taxon>
        <taxon>Chitinophaga</taxon>
    </lineage>
</organism>
<proteinExistence type="predicted"/>
<evidence type="ECO:0000313" key="6">
    <source>
        <dbReference type="EMBL" id="SIN80627.1"/>
    </source>
</evidence>
<feature type="transmembrane region" description="Helical" evidence="4">
    <location>
        <begin position="24"/>
        <end position="43"/>
    </location>
</feature>
<dbReference type="PANTHER" id="PTHR33204:SF29">
    <property type="entry name" value="TRANSCRIPTIONAL REGULATOR"/>
    <property type="match status" value="1"/>
</dbReference>
<feature type="domain" description="HTH hxlR-type" evidence="5">
    <location>
        <begin position="21"/>
        <end position="119"/>
    </location>
</feature>
<evidence type="ECO:0000256" key="4">
    <source>
        <dbReference type="SAM" id="Phobius"/>
    </source>
</evidence>
<keyword evidence="4" id="KW-0812">Transmembrane</keyword>
<evidence type="ECO:0000256" key="3">
    <source>
        <dbReference type="ARBA" id="ARBA00023163"/>
    </source>
</evidence>
<keyword evidence="7" id="KW-1185">Reference proteome</keyword>
<dbReference type="AlphaFoldDB" id="A0A1N6ECJ2"/>
<dbReference type="InterPro" id="IPR036390">
    <property type="entry name" value="WH_DNA-bd_sf"/>
</dbReference>
<accession>A0A1N6ECJ2</accession>
<dbReference type="PANTHER" id="PTHR33204">
    <property type="entry name" value="TRANSCRIPTIONAL REGULATOR, MARR FAMILY"/>
    <property type="match status" value="1"/>
</dbReference>
<evidence type="ECO:0000256" key="1">
    <source>
        <dbReference type="ARBA" id="ARBA00023015"/>
    </source>
</evidence>
<gene>
    <name evidence="6" type="ORF">SAMN04488055_1474</name>
</gene>
<dbReference type="OrthoDB" id="9797599at2"/>
<evidence type="ECO:0000259" key="5">
    <source>
        <dbReference type="PROSITE" id="PS51118"/>
    </source>
</evidence>
<reference evidence="6 7" key="1">
    <citation type="submission" date="2016-11" db="EMBL/GenBank/DDBJ databases">
        <authorList>
            <person name="Jaros S."/>
            <person name="Januszkiewicz K."/>
            <person name="Wedrychowicz H."/>
        </authorList>
    </citation>
    <scope>NUCLEOTIDE SEQUENCE [LARGE SCALE GENOMIC DNA]</scope>
    <source>
        <strain evidence="6 7">DSM 24787</strain>
    </source>
</reference>
<dbReference type="RefSeq" id="WP_074238616.1">
    <property type="nucleotide sequence ID" value="NZ_FSRA01000001.1"/>
</dbReference>
<dbReference type="SUPFAM" id="SSF46785">
    <property type="entry name" value="Winged helix' DNA-binding domain"/>
    <property type="match status" value="1"/>
</dbReference>
<keyword evidence="4" id="KW-0472">Membrane</keyword>
<dbReference type="PROSITE" id="PS51118">
    <property type="entry name" value="HTH_HXLR"/>
    <property type="match status" value="1"/>
</dbReference>
<evidence type="ECO:0000313" key="7">
    <source>
        <dbReference type="Proteomes" id="UP000185003"/>
    </source>
</evidence>
<dbReference type="InterPro" id="IPR002577">
    <property type="entry name" value="HTH_HxlR"/>
</dbReference>
<dbReference type="InterPro" id="IPR036388">
    <property type="entry name" value="WH-like_DNA-bd_sf"/>
</dbReference>
<dbReference type="EMBL" id="FSRA01000001">
    <property type="protein sequence ID" value="SIN80627.1"/>
    <property type="molecule type" value="Genomic_DNA"/>
</dbReference>
<evidence type="ECO:0000256" key="2">
    <source>
        <dbReference type="ARBA" id="ARBA00023125"/>
    </source>
</evidence>